<dbReference type="SUPFAM" id="SSF81383">
    <property type="entry name" value="F-box domain"/>
    <property type="match status" value="1"/>
</dbReference>
<dbReference type="InterPro" id="IPR036047">
    <property type="entry name" value="F-box-like_dom_sf"/>
</dbReference>
<dbReference type="EMBL" id="MU793543">
    <property type="protein sequence ID" value="KAJ3781587.1"/>
    <property type="molecule type" value="Genomic_DNA"/>
</dbReference>
<accession>A0AA38KU52</accession>
<evidence type="ECO:0000313" key="2">
    <source>
        <dbReference type="EMBL" id="KAJ3781587.1"/>
    </source>
</evidence>
<reference evidence="2" key="1">
    <citation type="submission" date="2022-08" db="EMBL/GenBank/DDBJ databases">
        <authorList>
            <consortium name="DOE Joint Genome Institute"/>
            <person name="Min B."/>
            <person name="Riley R."/>
            <person name="Sierra-Patev S."/>
            <person name="Naranjo-Ortiz M."/>
            <person name="Looney B."/>
            <person name="Konkel Z."/>
            <person name="Slot J.C."/>
            <person name="Sakamoto Y."/>
            <person name="Steenwyk J.L."/>
            <person name="Rokas A."/>
            <person name="Carro J."/>
            <person name="Camarero S."/>
            <person name="Ferreira P."/>
            <person name="Molpeceres G."/>
            <person name="Ruiz-Duenas F.J."/>
            <person name="Serrano A."/>
            <person name="Henrissat B."/>
            <person name="Drula E."/>
            <person name="Hughes K.W."/>
            <person name="Mata J.L."/>
            <person name="Ishikawa N.K."/>
            <person name="Vargas-Isla R."/>
            <person name="Ushijima S."/>
            <person name="Smith C.A."/>
            <person name="Ahrendt S."/>
            <person name="Andreopoulos W."/>
            <person name="He G."/>
            <person name="Labutti K."/>
            <person name="Lipzen A."/>
            <person name="Ng V."/>
            <person name="Sandor L."/>
            <person name="Barry K."/>
            <person name="Martinez A.T."/>
            <person name="Xiao Y."/>
            <person name="Gibbons J.G."/>
            <person name="Terashima K."/>
            <person name="Hibbett D.S."/>
            <person name="Grigoriev I.V."/>
        </authorList>
    </citation>
    <scope>NUCLEOTIDE SEQUENCE</scope>
    <source>
        <strain evidence="2">TFB10291</strain>
    </source>
</reference>
<sequence length="138" mass="16042">MTNDISQIETEMEDCEAEIHWLQSHVAFLHNHSRHLDEYKTCLYSLMSPIRKLPDELTLRIFDYACGLNNLTSGQLKTMPALAISSVCSHWRNLAKASPQLWSRMRINLTVMHTDHLGFDLLQMYLDSSQQYPLSFEI</sequence>
<evidence type="ECO:0000259" key="1">
    <source>
        <dbReference type="Pfam" id="PF12937"/>
    </source>
</evidence>
<dbReference type="Proteomes" id="UP001163798">
    <property type="component" value="Unassembled WGS sequence"/>
</dbReference>
<organism evidence="2 3">
    <name type="scientific">Lentinula aff. detonsa</name>
    <dbReference type="NCBI Taxonomy" id="2804958"/>
    <lineage>
        <taxon>Eukaryota</taxon>
        <taxon>Fungi</taxon>
        <taxon>Dikarya</taxon>
        <taxon>Basidiomycota</taxon>
        <taxon>Agaricomycotina</taxon>
        <taxon>Agaricomycetes</taxon>
        <taxon>Agaricomycetidae</taxon>
        <taxon>Agaricales</taxon>
        <taxon>Marasmiineae</taxon>
        <taxon>Omphalotaceae</taxon>
        <taxon>Lentinula</taxon>
    </lineage>
</organism>
<feature type="domain" description="F-box" evidence="1">
    <location>
        <begin position="51"/>
        <end position="107"/>
    </location>
</feature>
<keyword evidence="3" id="KW-1185">Reference proteome</keyword>
<protein>
    <recommendedName>
        <fullName evidence="1">F-box domain-containing protein</fullName>
    </recommendedName>
</protein>
<feature type="non-terminal residue" evidence="2">
    <location>
        <position position="138"/>
    </location>
</feature>
<dbReference type="AlphaFoldDB" id="A0AA38KU52"/>
<dbReference type="InterPro" id="IPR001810">
    <property type="entry name" value="F-box_dom"/>
</dbReference>
<gene>
    <name evidence="2" type="ORF">GGU10DRAFT_277291</name>
</gene>
<proteinExistence type="predicted"/>
<dbReference type="Pfam" id="PF12937">
    <property type="entry name" value="F-box-like"/>
    <property type="match status" value="1"/>
</dbReference>
<comment type="caution">
    <text evidence="2">The sequence shown here is derived from an EMBL/GenBank/DDBJ whole genome shotgun (WGS) entry which is preliminary data.</text>
</comment>
<name>A0AA38KU52_9AGAR</name>
<evidence type="ECO:0000313" key="3">
    <source>
        <dbReference type="Proteomes" id="UP001163798"/>
    </source>
</evidence>
<dbReference type="Gene3D" id="1.20.1280.50">
    <property type="match status" value="1"/>
</dbReference>